<comment type="caution">
    <text evidence="2">The sequence shown here is derived from an EMBL/GenBank/DDBJ whole genome shotgun (WGS) entry which is preliminary data.</text>
</comment>
<protein>
    <submittedName>
        <fullName evidence="2">Uncharacterized protein</fullName>
    </submittedName>
</protein>
<feature type="compositionally biased region" description="Basic and acidic residues" evidence="1">
    <location>
        <begin position="425"/>
        <end position="437"/>
    </location>
</feature>
<dbReference type="EMBL" id="SGWX01000001">
    <property type="protein sequence ID" value="RZS61830.1"/>
    <property type="molecule type" value="Genomic_DNA"/>
</dbReference>
<accession>A0A4V2EY57</accession>
<feature type="compositionally biased region" description="Basic and acidic residues" evidence="1">
    <location>
        <begin position="369"/>
        <end position="391"/>
    </location>
</feature>
<organism evidence="2 3">
    <name type="scientific">Xylanimonas ulmi</name>
    <dbReference type="NCBI Taxonomy" id="228973"/>
    <lineage>
        <taxon>Bacteria</taxon>
        <taxon>Bacillati</taxon>
        <taxon>Actinomycetota</taxon>
        <taxon>Actinomycetes</taxon>
        <taxon>Micrococcales</taxon>
        <taxon>Promicromonosporaceae</taxon>
        <taxon>Xylanimonas</taxon>
    </lineage>
</organism>
<evidence type="ECO:0000313" key="2">
    <source>
        <dbReference type="EMBL" id="RZS61830.1"/>
    </source>
</evidence>
<dbReference type="AlphaFoldDB" id="A0A4V2EY57"/>
<name>A0A4V2EY57_9MICO</name>
<reference evidence="2 3" key="1">
    <citation type="submission" date="2019-02" db="EMBL/GenBank/DDBJ databases">
        <title>Sequencing the genomes of 1000 actinobacteria strains.</title>
        <authorList>
            <person name="Klenk H.-P."/>
        </authorList>
    </citation>
    <scope>NUCLEOTIDE SEQUENCE [LARGE SCALE GENOMIC DNA]</scope>
    <source>
        <strain evidence="2 3">DSM 16932</strain>
    </source>
</reference>
<dbReference type="Proteomes" id="UP000293852">
    <property type="component" value="Unassembled WGS sequence"/>
</dbReference>
<feature type="compositionally biased region" description="Low complexity" evidence="1">
    <location>
        <begin position="406"/>
        <end position="424"/>
    </location>
</feature>
<proteinExistence type="predicted"/>
<dbReference type="OrthoDB" id="5185521at2"/>
<dbReference type="RefSeq" id="WP_130414820.1">
    <property type="nucleotide sequence ID" value="NZ_SGWX01000001.1"/>
</dbReference>
<keyword evidence="3" id="KW-1185">Reference proteome</keyword>
<feature type="region of interest" description="Disordered" evidence="1">
    <location>
        <begin position="367"/>
        <end position="437"/>
    </location>
</feature>
<gene>
    <name evidence="2" type="ORF">EV386_2142</name>
</gene>
<evidence type="ECO:0000256" key="1">
    <source>
        <dbReference type="SAM" id="MobiDB-lite"/>
    </source>
</evidence>
<sequence>MTTETLLDAHVRGYAQAVRLHLADLGPDVVEDLTDGLDADLADALADRLPPAPDDGDDVVLDLAVVFGPAAQYAADLRAAAGLPQAAPARRRGRTRERLAAASRSARDTWARAWAPVTSTAGWASLRGALGDLTPVWWVARGWVLGSAAAALIDGSAFSLVPVAPSDLVTQLVAVAISVQWARGRWMPWRWMPRLATVASVLAIVVALPLAAQTRDRFVHTAGSGDGGYSQGWNDGFASSQVGLGSGLGPGQGDGVWVDGMQISNLFAYDAQGLPLRDVQIFDDRGRPVRTVTRDAQDSEWAVPDVDGQWIFRPGLATDGRERWNVYPLRAFASTDMAFDEKTGEFGPVVGARPQTMPWPFLQAPTVIADERTPGEKAPADDAPDAPREADQPEAEQTPPAPTPSAPTASDSSAQASPAAGAGAQEREQGASEVATR</sequence>
<evidence type="ECO:0000313" key="3">
    <source>
        <dbReference type="Proteomes" id="UP000293852"/>
    </source>
</evidence>